<dbReference type="Proteomes" id="UP000237271">
    <property type="component" value="Unassembled WGS sequence"/>
</dbReference>
<evidence type="ECO:0000313" key="3">
    <source>
        <dbReference type="Proteomes" id="UP000237271"/>
    </source>
</evidence>
<organism evidence="2 3">
    <name type="scientific">Phytophthora palmivora</name>
    <dbReference type="NCBI Taxonomy" id="4796"/>
    <lineage>
        <taxon>Eukaryota</taxon>
        <taxon>Sar</taxon>
        <taxon>Stramenopiles</taxon>
        <taxon>Oomycota</taxon>
        <taxon>Peronosporomycetes</taxon>
        <taxon>Peronosporales</taxon>
        <taxon>Peronosporaceae</taxon>
        <taxon>Phytophthora</taxon>
    </lineage>
</organism>
<evidence type="ECO:0000313" key="2">
    <source>
        <dbReference type="EMBL" id="POM71332.1"/>
    </source>
</evidence>
<evidence type="ECO:0000256" key="1">
    <source>
        <dbReference type="SAM" id="MobiDB-lite"/>
    </source>
</evidence>
<accession>A0A2P4Y0I7</accession>
<reference evidence="2 3" key="1">
    <citation type="journal article" date="2017" name="Genome Biol. Evol.">
        <title>Phytophthora megakarya and P. palmivora, closely related causal agents of cacao black pod rot, underwent increases in genome sizes and gene numbers by different mechanisms.</title>
        <authorList>
            <person name="Ali S.S."/>
            <person name="Shao J."/>
            <person name="Lary D.J."/>
            <person name="Kronmiller B."/>
            <person name="Shen D."/>
            <person name="Strem M.D."/>
            <person name="Amoako-Attah I."/>
            <person name="Akrofi A.Y."/>
            <person name="Begoude B.A."/>
            <person name="Ten Hoopen G.M."/>
            <person name="Coulibaly K."/>
            <person name="Kebe B.I."/>
            <person name="Melnick R.L."/>
            <person name="Guiltinan M.J."/>
            <person name="Tyler B.M."/>
            <person name="Meinhardt L.W."/>
            <person name="Bailey B.A."/>
        </authorList>
    </citation>
    <scope>NUCLEOTIDE SEQUENCE [LARGE SCALE GENOMIC DNA]</scope>
    <source>
        <strain evidence="3">sbr112.9</strain>
    </source>
</reference>
<dbReference type="AlphaFoldDB" id="A0A2P4Y0I7"/>
<feature type="region of interest" description="Disordered" evidence="1">
    <location>
        <begin position="103"/>
        <end position="127"/>
    </location>
</feature>
<protein>
    <submittedName>
        <fullName evidence="2">Uncharacterized protein</fullName>
    </submittedName>
</protein>
<proteinExistence type="predicted"/>
<comment type="caution">
    <text evidence="2">The sequence shown here is derived from an EMBL/GenBank/DDBJ whole genome shotgun (WGS) entry which is preliminary data.</text>
</comment>
<dbReference type="EMBL" id="NCKW01006526">
    <property type="protein sequence ID" value="POM71332.1"/>
    <property type="molecule type" value="Genomic_DNA"/>
</dbReference>
<keyword evidence="3" id="KW-1185">Reference proteome</keyword>
<sequence>MELGGKLAGPIDSTSTRQVAQDTVLFLRARGREPQRFPSDTALKIGRRLMPTQHYGAGRHPIVQRVTEATDPSKVPLAQTPKKRVNEGFDTDVLMATGEASSYMRDSRMVTPRSPSRSGRLADETESLRPTLNTRQETGRRDFDYLDGGLADEWARQIRVFSTAGIKSFTPRRELVTHLPLGNINPILNFGTISQHPSNGT</sequence>
<gene>
    <name evidence="2" type="ORF">PHPALM_12109</name>
</gene>
<name>A0A2P4Y0I7_9STRA</name>